<protein>
    <submittedName>
        <fullName evidence="3">Uncharacterized protein</fullName>
    </submittedName>
</protein>
<dbReference type="EMBL" id="CM000141">
    <property type="protein sequence ID" value="EEE60914.1"/>
    <property type="molecule type" value="Genomic_DNA"/>
</dbReference>
<dbReference type="AlphaFoldDB" id="B9FEY1"/>
<feature type="compositionally biased region" description="Basic residues" evidence="1">
    <location>
        <begin position="62"/>
        <end position="73"/>
    </location>
</feature>
<proteinExistence type="predicted"/>
<accession>B9FEY1</accession>
<name>B9FEY1_ORYSJ</name>
<feature type="compositionally biased region" description="Low complexity" evidence="1">
    <location>
        <begin position="100"/>
        <end position="113"/>
    </location>
</feature>
<feature type="chain" id="PRO_5002881457" evidence="2">
    <location>
        <begin position="25"/>
        <end position="186"/>
    </location>
</feature>
<reference evidence="3" key="2">
    <citation type="submission" date="2008-12" db="EMBL/GenBank/DDBJ databases">
        <title>Improved gene annotation of the rice (Oryza sativa) genomes.</title>
        <authorList>
            <person name="Wang J."/>
            <person name="Li R."/>
            <person name="Fan W."/>
            <person name="Huang Q."/>
            <person name="Zhang J."/>
            <person name="Zhou Y."/>
            <person name="Hu Y."/>
            <person name="Zi S."/>
            <person name="Li J."/>
            <person name="Ni P."/>
            <person name="Zheng H."/>
            <person name="Zhang Y."/>
            <person name="Zhao M."/>
            <person name="Hao Q."/>
            <person name="McDermott J."/>
            <person name="Samudrala R."/>
            <person name="Kristiansen K."/>
            <person name="Wong G.K.-S."/>
        </authorList>
    </citation>
    <scope>NUCLEOTIDE SEQUENCE</scope>
</reference>
<feature type="compositionally biased region" description="Polar residues" evidence="1">
    <location>
        <begin position="80"/>
        <end position="89"/>
    </location>
</feature>
<evidence type="ECO:0000256" key="2">
    <source>
        <dbReference type="SAM" id="SignalP"/>
    </source>
</evidence>
<feature type="signal peptide" evidence="2">
    <location>
        <begin position="1"/>
        <end position="24"/>
    </location>
</feature>
<reference evidence="3" key="1">
    <citation type="journal article" date="2005" name="PLoS Biol.">
        <title>The genomes of Oryza sativa: a history of duplications.</title>
        <authorList>
            <person name="Yu J."/>
            <person name="Wang J."/>
            <person name="Lin W."/>
            <person name="Li S."/>
            <person name="Li H."/>
            <person name="Zhou J."/>
            <person name="Ni P."/>
            <person name="Dong W."/>
            <person name="Hu S."/>
            <person name="Zeng C."/>
            <person name="Zhang J."/>
            <person name="Zhang Y."/>
            <person name="Li R."/>
            <person name="Xu Z."/>
            <person name="Li S."/>
            <person name="Li X."/>
            <person name="Zheng H."/>
            <person name="Cong L."/>
            <person name="Lin L."/>
            <person name="Yin J."/>
            <person name="Geng J."/>
            <person name="Li G."/>
            <person name="Shi J."/>
            <person name="Liu J."/>
            <person name="Lv H."/>
            <person name="Li J."/>
            <person name="Wang J."/>
            <person name="Deng Y."/>
            <person name="Ran L."/>
            <person name="Shi X."/>
            <person name="Wang X."/>
            <person name="Wu Q."/>
            <person name="Li C."/>
            <person name="Ren X."/>
            <person name="Wang J."/>
            <person name="Wang X."/>
            <person name="Li D."/>
            <person name="Liu D."/>
            <person name="Zhang X."/>
            <person name="Ji Z."/>
            <person name="Zhao W."/>
            <person name="Sun Y."/>
            <person name="Zhang Z."/>
            <person name="Bao J."/>
            <person name="Han Y."/>
            <person name="Dong L."/>
            <person name="Ji J."/>
            <person name="Chen P."/>
            <person name="Wu S."/>
            <person name="Liu J."/>
            <person name="Xiao Y."/>
            <person name="Bu D."/>
            <person name="Tan J."/>
            <person name="Yang L."/>
            <person name="Ye C."/>
            <person name="Zhang J."/>
            <person name="Xu J."/>
            <person name="Zhou Y."/>
            <person name="Yu Y."/>
            <person name="Zhang B."/>
            <person name="Zhuang S."/>
            <person name="Wei H."/>
            <person name="Liu B."/>
            <person name="Lei M."/>
            <person name="Yu H."/>
            <person name="Li Y."/>
            <person name="Xu H."/>
            <person name="Wei S."/>
            <person name="He X."/>
            <person name="Fang L."/>
            <person name="Zhang Z."/>
            <person name="Zhang Y."/>
            <person name="Huang X."/>
            <person name="Su Z."/>
            <person name="Tong W."/>
            <person name="Li J."/>
            <person name="Tong Z."/>
            <person name="Li S."/>
            <person name="Ye J."/>
            <person name="Wang L."/>
            <person name="Fang L."/>
            <person name="Lei T."/>
            <person name="Chen C."/>
            <person name="Chen H."/>
            <person name="Xu Z."/>
            <person name="Li H."/>
            <person name="Huang H."/>
            <person name="Zhang F."/>
            <person name="Xu H."/>
            <person name="Li N."/>
            <person name="Zhao C."/>
            <person name="Li S."/>
            <person name="Dong L."/>
            <person name="Huang Y."/>
            <person name="Li L."/>
            <person name="Xi Y."/>
            <person name="Qi Q."/>
            <person name="Li W."/>
            <person name="Zhang B."/>
            <person name="Hu W."/>
            <person name="Zhang Y."/>
            <person name="Tian X."/>
            <person name="Jiao Y."/>
            <person name="Liang X."/>
            <person name="Jin J."/>
            <person name="Gao L."/>
            <person name="Zheng W."/>
            <person name="Hao B."/>
            <person name="Liu S."/>
            <person name="Wang W."/>
            <person name="Yuan L."/>
            <person name="Cao M."/>
            <person name="McDermott J."/>
            <person name="Samudrala R."/>
            <person name="Wang J."/>
            <person name="Wong G.K."/>
            <person name="Yang H."/>
        </authorList>
    </citation>
    <scope>NUCLEOTIDE SEQUENCE [LARGE SCALE GENOMIC DNA]</scope>
</reference>
<organism evidence="3">
    <name type="scientific">Oryza sativa subsp. japonica</name>
    <name type="common">Rice</name>
    <dbReference type="NCBI Taxonomy" id="39947"/>
    <lineage>
        <taxon>Eukaryota</taxon>
        <taxon>Viridiplantae</taxon>
        <taxon>Streptophyta</taxon>
        <taxon>Embryophyta</taxon>
        <taxon>Tracheophyta</taxon>
        <taxon>Spermatophyta</taxon>
        <taxon>Magnoliopsida</taxon>
        <taxon>Liliopsida</taxon>
        <taxon>Poales</taxon>
        <taxon>Poaceae</taxon>
        <taxon>BOP clade</taxon>
        <taxon>Oryzoideae</taxon>
        <taxon>Oryzeae</taxon>
        <taxon>Oryzinae</taxon>
        <taxon>Oryza</taxon>
        <taxon>Oryza sativa</taxon>
    </lineage>
</organism>
<feature type="compositionally biased region" description="Low complexity" evidence="1">
    <location>
        <begin position="122"/>
        <end position="161"/>
    </location>
</feature>
<keyword evidence="2" id="KW-0732">Signal</keyword>
<evidence type="ECO:0000313" key="3">
    <source>
        <dbReference type="EMBL" id="EEE60914.1"/>
    </source>
</evidence>
<gene>
    <name evidence="3" type="ORF">OsJ_14623</name>
</gene>
<feature type="region of interest" description="Disordered" evidence="1">
    <location>
        <begin position="50"/>
        <end position="186"/>
    </location>
</feature>
<dbReference type="Proteomes" id="UP000007752">
    <property type="component" value="Chromosome 4"/>
</dbReference>
<sequence>MAASHQQLLTAAAVVVLASLRAVAQPAGDGYGNATFSLCSGVDNTQAAGRSTWSGRLLPPKPSRRPPLRRRTGPRAWLATGSTTRSRSAAPTCPRGTARGASPPASESSAGAETTCARKPRCATTTAASSASPRATTSPASTSTSTRRPCSTAGAAASPSPRRCPPACSPRWRPPPRRAGRGPPPG</sequence>
<evidence type="ECO:0000256" key="1">
    <source>
        <dbReference type="SAM" id="MobiDB-lite"/>
    </source>
</evidence>